<dbReference type="EMBL" id="JACKTY010000033">
    <property type="protein sequence ID" value="MCV7228732.1"/>
    <property type="molecule type" value="Genomic_DNA"/>
</dbReference>
<dbReference type="RefSeq" id="WP_264069880.1">
    <property type="nucleotide sequence ID" value="NZ_JACKTY010000033.1"/>
</dbReference>
<dbReference type="InterPro" id="IPR023753">
    <property type="entry name" value="FAD/NAD-binding_dom"/>
</dbReference>
<dbReference type="InterPro" id="IPR004099">
    <property type="entry name" value="Pyr_nucl-diS_OxRdtase_dimer"/>
</dbReference>
<dbReference type="Gene3D" id="3.50.50.60">
    <property type="entry name" value="FAD/NAD(P)-binding domain"/>
    <property type="match status" value="2"/>
</dbReference>
<keyword evidence="7" id="KW-1015">Disulfide bond</keyword>
<evidence type="ECO:0000259" key="10">
    <source>
        <dbReference type="Pfam" id="PF02852"/>
    </source>
</evidence>
<dbReference type="PANTHER" id="PTHR22912:SF217">
    <property type="entry name" value="DIHYDROLIPOYL DEHYDROGENASE"/>
    <property type="match status" value="1"/>
</dbReference>
<keyword evidence="13" id="KW-1185">Reference proteome</keyword>
<evidence type="ECO:0000256" key="6">
    <source>
        <dbReference type="ARBA" id="ARBA00023027"/>
    </source>
</evidence>
<evidence type="ECO:0000256" key="9">
    <source>
        <dbReference type="RuleBase" id="RU003691"/>
    </source>
</evidence>
<dbReference type="InterPro" id="IPR012999">
    <property type="entry name" value="Pyr_OxRdtase_I_AS"/>
</dbReference>
<dbReference type="EC" id="1.8.1.15" evidence="12"/>
<protein>
    <submittedName>
        <fullName evidence="12">Mycothione reductase</fullName>
        <ecNumber evidence="12">1.8.1.15</ecNumber>
    </submittedName>
</protein>
<keyword evidence="3 9" id="KW-0285">Flavoprotein</keyword>
<evidence type="ECO:0000256" key="8">
    <source>
        <dbReference type="ARBA" id="ARBA00023284"/>
    </source>
</evidence>
<dbReference type="NCBIfam" id="TIGR03452">
    <property type="entry name" value="mycothione_red"/>
    <property type="match status" value="1"/>
</dbReference>
<evidence type="ECO:0000256" key="5">
    <source>
        <dbReference type="ARBA" id="ARBA00023002"/>
    </source>
</evidence>
<proteinExistence type="inferred from homology"/>
<dbReference type="NCBIfam" id="NF005884">
    <property type="entry name" value="PRK07846.1"/>
    <property type="match status" value="1"/>
</dbReference>
<evidence type="ECO:0000256" key="3">
    <source>
        <dbReference type="ARBA" id="ARBA00022630"/>
    </source>
</evidence>
<comment type="caution">
    <text evidence="12">The sequence shown here is derived from an EMBL/GenBank/DDBJ whole genome shotgun (WGS) entry which is preliminary data.</text>
</comment>
<dbReference type="PIRSF" id="PIRSF000350">
    <property type="entry name" value="Mercury_reductase_MerA"/>
    <property type="match status" value="1"/>
</dbReference>
<evidence type="ECO:0000256" key="1">
    <source>
        <dbReference type="ARBA" id="ARBA00001974"/>
    </source>
</evidence>
<gene>
    <name evidence="12" type="primary">mtr</name>
    <name evidence="12" type="ORF">H7J73_22205</name>
</gene>
<evidence type="ECO:0000313" key="12">
    <source>
        <dbReference type="EMBL" id="MCV7228732.1"/>
    </source>
</evidence>
<evidence type="ECO:0000259" key="11">
    <source>
        <dbReference type="Pfam" id="PF07992"/>
    </source>
</evidence>
<keyword evidence="6" id="KW-0520">NAD</keyword>
<evidence type="ECO:0000256" key="2">
    <source>
        <dbReference type="ARBA" id="ARBA00007532"/>
    </source>
</evidence>
<name>A0ABT3CH98_9MYCO</name>
<dbReference type="PRINTS" id="PR00368">
    <property type="entry name" value="FADPNR"/>
</dbReference>
<dbReference type="SUPFAM" id="SSF55424">
    <property type="entry name" value="FAD/NAD-linked reductases, dimerisation (C-terminal) domain"/>
    <property type="match status" value="1"/>
</dbReference>
<dbReference type="InterPro" id="IPR016156">
    <property type="entry name" value="FAD/NAD-linked_Rdtase_dimer_sf"/>
</dbReference>
<dbReference type="InterPro" id="IPR017817">
    <property type="entry name" value="Mycothione_reductase"/>
</dbReference>
<evidence type="ECO:0000256" key="7">
    <source>
        <dbReference type="ARBA" id="ARBA00023157"/>
    </source>
</evidence>
<organism evidence="12 13">
    <name type="scientific">Mycolicibacterium komossense</name>
    <dbReference type="NCBI Taxonomy" id="1779"/>
    <lineage>
        <taxon>Bacteria</taxon>
        <taxon>Bacillati</taxon>
        <taxon>Actinomycetota</taxon>
        <taxon>Actinomycetes</taxon>
        <taxon>Mycobacteriales</taxon>
        <taxon>Mycobacteriaceae</taxon>
        <taxon>Mycolicibacterium</taxon>
    </lineage>
</organism>
<dbReference type="Pfam" id="PF07992">
    <property type="entry name" value="Pyr_redox_2"/>
    <property type="match status" value="1"/>
</dbReference>
<comment type="similarity">
    <text evidence="2 9">Belongs to the class-I pyridine nucleotide-disulfide oxidoreductase family.</text>
</comment>
<dbReference type="InterPro" id="IPR001100">
    <property type="entry name" value="Pyr_nuc-diS_OxRdtase"/>
</dbReference>
<evidence type="ECO:0000313" key="13">
    <source>
        <dbReference type="Proteomes" id="UP001526201"/>
    </source>
</evidence>
<dbReference type="SUPFAM" id="SSF51905">
    <property type="entry name" value="FAD/NAD(P)-binding domain"/>
    <property type="match status" value="1"/>
</dbReference>
<feature type="domain" description="Pyridine nucleotide-disulphide oxidoreductase dimerisation" evidence="10">
    <location>
        <begin position="345"/>
        <end position="454"/>
    </location>
</feature>
<keyword evidence="5 9" id="KW-0560">Oxidoreductase</keyword>
<dbReference type="Pfam" id="PF02852">
    <property type="entry name" value="Pyr_redox_dim"/>
    <property type="match status" value="1"/>
</dbReference>
<sequence length="470" mass="51036">MEHFDLTIIGTGSGNSIIDERYDDKKVAICEQSTFGGTCLNVGCIPTKMFVYAAEVAQNIREAGRYGVDAHLDGVRWSDIVSRVFGRIDPIAIGGEQYRRSTPNVTVFDSHTRFGATQPDGRYLLKTEAGDEFTSDKVVIAAGSRAMVPDAIAQCGVDFHTSDTIMRIPELPEHLVIVGGGFVAAEFAHVFSALGTRVTIVIRGGTLLTHCDDTICERFTDVASKKWEIRSHRTVVGAHRDGAQTVVELDDGSTLFCDTVLVATGRVPNGDLLDAHLAGVEVTDGGQVVVDEYQRTTARGIFALGDVSSDYQLKHVANHEARVVRHNLLQDWDDPNLVASDHRFVPSAVFTDPQIATVGLTENEARAKGYKVKSKVQDFGDVAYGWAMEDTTGIAKIIVDDDSGLILGAHIMGHQASSLLQPLVQAMTFGLGGQEMARGQYWIHPALPEVIENALLALCGEPPWPPSRRH</sequence>
<keyword evidence="4 9" id="KW-0274">FAD</keyword>
<dbReference type="PRINTS" id="PR00411">
    <property type="entry name" value="PNDRDTASEI"/>
</dbReference>
<dbReference type="GO" id="GO:0050627">
    <property type="term" value="F:mycothione reductase [NAD(P)H] activity"/>
    <property type="evidence" value="ECO:0007669"/>
    <property type="project" value="UniProtKB-EC"/>
</dbReference>
<reference evidence="12 13" key="1">
    <citation type="journal article" date="2022" name="BMC Genomics">
        <title>Comparative genome analysis of mycobacteria focusing on tRNA and non-coding RNA.</title>
        <authorList>
            <person name="Behra P.R.K."/>
            <person name="Pettersson B.M.F."/>
            <person name="Ramesh M."/>
            <person name="Das S."/>
            <person name="Dasgupta S."/>
            <person name="Kirsebom L.A."/>
        </authorList>
    </citation>
    <scope>NUCLEOTIDE SEQUENCE [LARGE SCALE GENOMIC DNA]</scope>
    <source>
        <strain evidence="12 13">DSM 44078</strain>
    </source>
</reference>
<keyword evidence="8 9" id="KW-0676">Redox-active center</keyword>
<dbReference type="Gene3D" id="3.30.390.30">
    <property type="match status" value="1"/>
</dbReference>
<dbReference type="InterPro" id="IPR036188">
    <property type="entry name" value="FAD/NAD-bd_sf"/>
</dbReference>
<dbReference type="PANTHER" id="PTHR22912">
    <property type="entry name" value="DISULFIDE OXIDOREDUCTASE"/>
    <property type="match status" value="1"/>
</dbReference>
<dbReference type="PROSITE" id="PS00076">
    <property type="entry name" value="PYRIDINE_REDOX_1"/>
    <property type="match status" value="1"/>
</dbReference>
<feature type="domain" description="FAD/NAD(P)-binding" evidence="11">
    <location>
        <begin position="5"/>
        <end position="321"/>
    </location>
</feature>
<dbReference type="Proteomes" id="UP001526201">
    <property type="component" value="Unassembled WGS sequence"/>
</dbReference>
<comment type="cofactor">
    <cofactor evidence="1">
        <name>FAD</name>
        <dbReference type="ChEBI" id="CHEBI:57692"/>
    </cofactor>
</comment>
<accession>A0ABT3CH98</accession>
<evidence type="ECO:0000256" key="4">
    <source>
        <dbReference type="ARBA" id="ARBA00022827"/>
    </source>
</evidence>
<dbReference type="InterPro" id="IPR050151">
    <property type="entry name" value="Class-I_Pyr_Nuc-Dis_Oxidored"/>
</dbReference>